<dbReference type="Proteomes" id="UP001213000">
    <property type="component" value="Unassembled WGS sequence"/>
</dbReference>
<gene>
    <name evidence="2" type="ORF">NP233_g12117</name>
</gene>
<dbReference type="AlphaFoldDB" id="A0AAD5YJR3"/>
<evidence type="ECO:0000256" key="1">
    <source>
        <dbReference type="SAM" id="Phobius"/>
    </source>
</evidence>
<feature type="transmembrane region" description="Helical" evidence="1">
    <location>
        <begin position="221"/>
        <end position="243"/>
    </location>
</feature>
<sequence>MPSELPHGTDPAKLARAVASVPGQKRGIFRPSVKLSSNARKEVSSLTFRNRYETPSSHDILLFGLAAVIKLFSSDRDRTTAAEAPDVFQEGSIPFIAYIPFNTAHEVARTDGNCQMIGARPSSDSSFQLLLWEPKSDRFRNLECNCVEACRRKFEDPLASPANHLGMESPIQRARSDQHSTDSSGIFWASQDRVLLRSTGYKLVASPQNGAPHAEVAHGPMLLGVVFNVLLYGIMITQIYLYYTTYKRYVLSAVK</sequence>
<reference evidence="2" key="1">
    <citation type="submission" date="2022-07" db="EMBL/GenBank/DDBJ databases">
        <title>Genome Sequence of Leucocoprinus birnbaumii.</title>
        <authorList>
            <person name="Buettner E."/>
        </authorList>
    </citation>
    <scope>NUCLEOTIDE SEQUENCE</scope>
    <source>
        <strain evidence="2">VT141</strain>
    </source>
</reference>
<keyword evidence="1" id="KW-0812">Transmembrane</keyword>
<evidence type="ECO:0000313" key="2">
    <source>
        <dbReference type="EMBL" id="KAJ3555812.1"/>
    </source>
</evidence>
<evidence type="ECO:0000313" key="3">
    <source>
        <dbReference type="Proteomes" id="UP001213000"/>
    </source>
</evidence>
<keyword evidence="1" id="KW-1133">Transmembrane helix</keyword>
<dbReference type="EMBL" id="JANIEX010001641">
    <property type="protein sequence ID" value="KAJ3555812.1"/>
    <property type="molecule type" value="Genomic_DNA"/>
</dbReference>
<keyword evidence="1" id="KW-0472">Membrane</keyword>
<accession>A0AAD5YJR3</accession>
<comment type="caution">
    <text evidence="2">The sequence shown here is derived from an EMBL/GenBank/DDBJ whole genome shotgun (WGS) entry which is preliminary data.</text>
</comment>
<keyword evidence="3" id="KW-1185">Reference proteome</keyword>
<name>A0AAD5YJR3_9AGAR</name>
<protein>
    <submittedName>
        <fullName evidence="2">Uncharacterized protein</fullName>
    </submittedName>
</protein>
<proteinExistence type="predicted"/>
<organism evidence="2 3">
    <name type="scientific">Leucocoprinus birnbaumii</name>
    <dbReference type="NCBI Taxonomy" id="56174"/>
    <lineage>
        <taxon>Eukaryota</taxon>
        <taxon>Fungi</taxon>
        <taxon>Dikarya</taxon>
        <taxon>Basidiomycota</taxon>
        <taxon>Agaricomycotina</taxon>
        <taxon>Agaricomycetes</taxon>
        <taxon>Agaricomycetidae</taxon>
        <taxon>Agaricales</taxon>
        <taxon>Agaricineae</taxon>
        <taxon>Agaricaceae</taxon>
        <taxon>Leucocoprinus</taxon>
    </lineage>
</organism>